<feature type="transmembrane region" description="Helical" evidence="2">
    <location>
        <begin position="49"/>
        <end position="70"/>
    </location>
</feature>
<dbReference type="Proteomes" id="UP000805614">
    <property type="component" value="Unassembled WGS sequence"/>
</dbReference>
<evidence type="ECO:0000256" key="1">
    <source>
        <dbReference type="SAM" id="MobiDB-lite"/>
    </source>
</evidence>
<feature type="region of interest" description="Disordered" evidence="1">
    <location>
        <begin position="107"/>
        <end position="156"/>
    </location>
</feature>
<evidence type="ECO:0000313" key="4">
    <source>
        <dbReference type="Proteomes" id="UP000805614"/>
    </source>
</evidence>
<keyword evidence="2" id="KW-0472">Membrane</keyword>
<feature type="compositionally biased region" description="Basic and acidic residues" evidence="1">
    <location>
        <begin position="112"/>
        <end position="122"/>
    </location>
</feature>
<proteinExistence type="predicted"/>
<keyword evidence="2" id="KW-1133">Transmembrane helix</keyword>
<keyword evidence="2" id="KW-0812">Transmembrane</keyword>
<reference evidence="3 4" key="1">
    <citation type="submission" date="2020-06" db="EMBL/GenBank/DDBJ databases">
        <title>Actinomadura xiongansis sp. nov., isolated from soil of Baiyangdian.</title>
        <authorList>
            <person name="Zhang X."/>
        </authorList>
    </citation>
    <scope>NUCLEOTIDE SEQUENCE [LARGE SCALE GENOMIC DNA]</scope>
    <source>
        <strain evidence="3 4">HBUM206468</strain>
    </source>
</reference>
<dbReference type="RefSeq" id="WP_187244139.1">
    <property type="nucleotide sequence ID" value="NZ_BAAAOK010000004.1"/>
</dbReference>
<name>A0ABR7LR35_9ACTN</name>
<dbReference type="EMBL" id="JABVEC010000011">
    <property type="protein sequence ID" value="MBC6467133.1"/>
    <property type="molecule type" value="Genomic_DNA"/>
</dbReference>
<accession>A0ABR7LR35</accession>
<dbReference type="InterPro" id="IPR006311">
    <property type="entry name" value="TAT_signal"/>
</dbReference>
<gene>
    <name evidence="3" type="ORF">HKK74_16715</name>
</gene>
<comment type="caution">
    <text evidence="3">The sequence shown here is derived from an EMBL/GenBank/DDBJ whole genome shotgun (WGS) entry which is preliminary data.</text>
</comment>
<dbReference type="PROSITE" id="PS51318">
    <property type="entry name" value="TAT"/>
    <property type="match status" value="1"/>
</dbReference>
<dbReference type="InterPro" id="IPR023346">
    <property type="entry name" value="Lysozyme-like_dom_sf"/>
</dbReference>
<evidence type="ECO:0000313" key="3">
    <source>
        <dbReference type="EMBL" id="MBC6467133.1"/>
    </source>
</evidence>
<protein>
    <submittedName>
        <fullName evidence="3">Lytic transglycosylase domain-containing protein</fullName>
    </submittedName>
</protein>
<keyword evidence="4" id="KW-1185">Reference proteome</keyword>
<sequence>MDFTSSPREELPASPGYLTPNVDVRVAGAPLTEAGADGGRSRRRRLIKIGAVAAAAVVVVGGGTAGAMAMTGGSDKDTVAPAPLADAARNQPSEAELKAAEERRLKLAAQRASRDARKDSVKRPALALKGTPLPSKTPESDSAGDPPPAGNPVPAGEAQRIAKAMLPEFGFNPATQFGCLVKLWDKESGWRVTAANPSGAYGIPQALPGSKMATAGADWRTSAATQIKWGLGYIKSRYDTPCGGWAAFNRQGWY</sequence>
<evidence type="ECO:0000256" key="2">
    <source>
        <dbReference type="SAM" id="Phobius"/>
    </source>
</evidence>
<organism evidence="3 4">
    <name type="scientific">Actinomadura alba</name>
    <dbReference type="NCBI Taxonomy" id="406431"/>
    <lineage>
        <taxon>Bacteria</taxon>
        <taxon>Bacillati</taxon>
        <taxon>Actinomycetota</taxon>
        <taxon>Actinomycetes</taxon>
        <taxon>Streptosporangiales</taxon>
        <taxon>Thermomonosporaceae</taxon>
        <taxon>Actinomadura</taxon>
    </lineage>
</organism>
<dbReference type="SUPFAM" id="SSF53955">
    <property type="entry name" value="Lysozyme-like"/>
    <property type="match status" value="1"/>
</dbReference>